<evidence type="ECO:0000313" key="2">
    <source>
        <dbReference type="EMBL" id="KAK3258389.1"/>
    </source>
</evidence>
<dbReference type="Proteomes" id="UP001190700">
    <property type="component" value="Unassembled WGS sequence"/>
</dbReference>
<accession>A0AAE0FF27</accession>
<feature type="region of interest" description="Disordered" evidence="1">
    <location>
        <begin position="146"/>
        <end position="230"/>
    </location>
</feature>
<evidence type="ECO:0000313" key="3">
    <source>
        <dbReference type="Proteomes" id="UP001190700"/>
    </source>
</evidence>
<organism evidence="2 3">
    <name type="scientific">Cymbomonas tetramitiformis</name>
    <dbReference type="NCBI Taxonomy" id="36881"/>
    <lineage>
        <taxon>Eukaryota</taxon>
        <taxon>Viridiplantae</taxon>
        <taxon>Chlorophyta</taxon>
        <taxon>Pyramimonadophyceae</taxon>
        <taxon>Pyramimonadales</taxon>
        <taxon>Pyramimonadaceae</taxon>
        <taxon>Cymbomonas</taxon>
    </lineage>
</organism>
<keyword evidence="3" id="KW-1185">Reference proteome</keyword>
<evidence type="ECO:0000256" key="1">
    <source>
        <dbReference type="SAM" id="MobiDB-lite"/>
    </source>
</evidence>
<feature type="region of interest" description="Disordered" evidence="1">
    <location>
        <begin position="1"/>
        <end position="29"/>
    </location>
</feature>
<feature type="compositionally biased region" description="Acidic residues" evidence="1">
    <location>
        <begin position="154"/>
        <end position="164"/>
    </location>
</feature>
<protein>
    <submittedName>
        <fullName evidence="2">Uncharacterized protein</fullName>
    </submittedName>
</protein>
<reference evidence="2 3" key="1">
    <citation type="journal article" date="2015" name="Genome Biol. Evol.">
        <title>Comparative Genomics of a Bacterivorous Green Alga Reveals Evolutionary Causalities and Consequences of Phago-Mixotrophic Mode of Nutrition.</title>
        <authorList>
            <person name="Burns J.A."/>
            <person name="Paasch A."/>
            <person name="Narechania A."/>
            <person name="Kim E."/>
        </authorList>
    </citation>
    <scope>NUCLEOTIDE SEQUENCE [LARGE SCALE GENOMIC DNA]</scope>
    <source>
        <strain evidence="2 3">PLY_AMNH</strain>
    </source>
</reference>
<dbReference type="AlphaFoldDB" id="A0AAE0FF27"/>
<feature type="compositionally biased region" description="Polar residues" evidence="1">
    <location>
        <begin position="202"/>
        <end position="215"/>
    </location>
</feature>
<gene>
    <name evidence="2" type="ORF">CYMTET_32561</name>
</gene>
<dbReference type="EMBL" id="LGRX02019564">
    <property type="protein sequence ID" value="KAK3258389.1"/>
    <property type="molecule type" value="Genomic_DNA"/>
</dbReference>
<proteinExistence type="predicted"/>
<name>A0AAE0FF27_9CHLO</name>
<sequence>MSAPPAETERAPAEKQGSSDVTVSERKAASVKRQGQANIALQLAQAVANLKHLMDRGTINIRGQLTTAGQLFQSLDDDKDERLASEGQVQMLAQLVPSLSSELVGQLKARMDEVQPPQGPQGVRTFLEMQAAVQALPLETMLAEATPSAKPIPETDDADWDSDGETPRTAQGRGFGRAREGTSESELDDWPGSRVKHHEPSNTDGKPSTIVTSGTAPAGKPELSDDSDGD</sequence>
<comment type="caution">
    <text evidence="2">The sequence shown here is derived from an EMBL/GenBank/DDBJ whole genome shotgun (WGS) entry which is preliminary data.</text>
</comment>